<dbReference type="InterPro" id="IPR011990">
    <property type="entry name" value="TPR-like_helical_dom_sf"/>
</dbReference>
<dbReference type="EMBL" id="LSLI01000017">
    <property type="protein sequence ID" value="KXS32867.1"/>
    <property type="molecule type" value="Genomic_DNA"/>
</dbReference>
<gene>
    <name evidence="7" type="ORF">AWT59_1028</name>
</gene>
<name>A0A139BV44_9PROT</name>
<dbReference type="SUPFAM" id="SSF48452">
    <property type="entry name" value="TPR-like"/>
    <property type="match status" value="1"/>
</dbReference>
<keyword evidence="4" id="KW-0802">TPR repeat</keyword>
<comment type="subcellular location">
    <subcellularLocation>
        <location evidence="1">Cell envelope</location>
    </subcellularLocation>
</comment>
<evidence type="ECO:0000313" key="7">
    <source>
        <dbReference type="EMBL" id="KXS32867.1"/>
    </source>
</evidence>
<dbReference type="Pfam" id="PF23892">
    <property type="entry name" value="Ig_CycH"/>
    <property type="match status" value="1"/>
</dbReference>
<keyword evidence="3" id="KW-0201">Cytochrome c-type biogenesis</keyword>
<dbReference type="InterPro" id="IPR051263">
    <property type="entry name" value="C-type_cytochrome_biogenesis"/>
</dbReference>
<dbReference type="GO" id="GO:0030313">
    <property type="term" value="C:cell envelope"/>
    <property type="evidence" value="ECO:0007669"/>
    <property type="project" value="UniProtKB-SubCell"/>
</dbReference>
<protein>
    <submittedName>
        <fullName evidence="7">Cytochrome c-type biogenesis protein CcmI</fullName>
    </submittedName>
</protein>
<dbReference type="Gene3D" id="1.25.40.10">
    <property type="entry name" value="Tetratricopeptide repeat domain"/>
    <property type="match status" value="1"/>
</dbReference>
<dbReference type="InterPro" id="IPR056413">
    <property type="entry name" value="TPR_CcmH_CycH"/>
</dbReference>
<feature type="domain" description="Cytochrome c-type biogenesis protein H Ig-like" evidence="5">
    <location>
        <begin position="308"/>
        <end position="414"/>
    </location>
</feature>
<evidence type="ECO:0000256" key="4">
    <source>
        <dbReference type="ARBA" id="ARBA00022803"/>
    </source>
</evidence>
<sequence length="418" mass="45592">MILFWILSAAMLLAAMLFFVLPLWRKAAPANDVLRDAANLGILRDQSAELDEDLGNGLLTTEAYEQGKKELQVRLVEEVKSTGQPVLSPRNPAKVLAIVLAVLLPLFSVLLYLKVGNPDALFPQQVIATDADGIIRSDDDLKKMEQKLEHFPKSPNDWWILARSYTELKRFPDAARAYEHLVSLVPGESQLWANYAEIYAMAHGQTLQNPEVIKFLEKSLELDPANPTALALNGSAAMERGDFVATIINWQKLLDQVKPGTEDAKMYGDGIKRARKLLSEQPGGKEKLVLLDLTRSHEKSAAKSSSAITGNVSLSPALRGKVAPTDTVFILARAAQGPKMPLAVLRKQVRDLPFKFTLDDSMAMQPQLKLSGFEQVVVVARVSKSGGPMAQSGDLQGLTGTVKPGSKGLNIVIDAVVP</sequence>
<dbReference type="InterPro" id="IPR056412">
    <property type="entry name" value="Ig_CycH"/>
</dbReference>
<evidence type="ECO:0000256" key="2">
    <source>
        <dbReference type="ARBA" id="ARBA00022737"/>
    </source>
</evidence>
<reference evidence="7 8" key="2">
    <citation type="submission" date="2016-03" db="EMBL/GenBank/DDBJ databases">
        <title>New uncultured bacterium of the family Gallionellaceae from acid mine drainage: description and reconstruction of genome based on metagenomic analysis of microbial community.</title>
        <authorList>
            <person name="Kadnikov V."/>
            <person name="Ivasenko D."/>
            <person name="Beletsky A."/>
            <person name="Mardanov A."/>
            <person name="Danilova E."/>
            <person name="Pimenov N."/>
            <person name="Karnachuk O."/>
            <person name="Ravin N."/>
        </authorList>
    </citation>
    <scope>NUCLEOTIDE SEQUENCE [LARGE SCALE GENOMIC DNA]</scope>
    <source>
        <strain evidence="7">ShG14-8</strain>
    </source>
</reference>
<evidence type="ECO:0000256" key="3">
    <source>
        <dbReference type="ARBA" id="ARBA00022748"/>
    </source>
</evidence>
<dbReference type="PANTHER" id="PTHR47870:SF4">
    <property type="entry name" value="CYTOCHROME C-TYPE BIOGENESIS PROTEIN CYCH"/>
    <property type="match status" value="1"/>
</dbReference>
<dbReference type="GO" id="GO:0005886">
    <property type="term" value="C:plasma membrane"/>
    <property type="evidence" value="ECO:0007669"/>
    <property type="project" value="TreeGrafter"/>
</dbReference>
<keyword evidence="2" id="KW-0677">Repeat</keyword>
<evidence type="ECO:0000259" key="5">
    <source>
        <dbReference type="Pfam" id="PF23892"/>
    </source>
</evidence>
<dbReference type="AlphaFoldDB" id="A0A139BV44"/>
<proteinExistence type="predicted"/>
<dbReference type="InterPro" id="IPR017560">
    <property type="entry name" value="Cyt_c_biogenesis_CcmI"/>
</dbReference>
<organism evidence="7 8">
    <name type="scientific">Candidatus Gallionella acididurans</name>
    <dbReference type="NCBI Taxonomy" id="1796491"/>
    <lineage>
        <taxon>Bacteria</taxon>
        <taxon>Pseudomonadati</taxon>
        <taxon>Pseudomonadota</taxon>
        <taxon>Betaproteobacteria</taxon>
        <taxon>Nitrosomonadales</taxon>
        <taxon>Gallionellaceae</taxon>
        <taxon>Gallionella</taxon>
    </lineage>
</organism>
<dbReference type="GO" id="GO:0017004">
    <property type="term" value="P:cytochrome complex assembly"/>
    <property type="evidence" value="ECO:0007669"/>
    <property type="project" value="UniProtKB-KW"/>
</dbReference>
<dbReference type="Pfam" id="PF23914">
    <property type="entry name" value="TPR_CcmH_CycH"/>
    <property type="match status" value="1"/>
</dbReference>
<evidence type="ECO:0000259" key="6">
    <source>
        <dbReference type="Pfam" id="PF23914"/>
    </source>
</evidence>
<evidence type="ECO:0000313" key="8">
    <source>
        <dbReference type="Proteomes" id="UP000070578"/>
    </source>
</evidence>
<dbReference type="NCBIfam" id="TIGR03142">
    <property type="entry name" value="cytochro_ccmI"/>
    <property type="match status" value="1"/>
</dbReference>
<accession>A0A139BV44</accession>
<feature type="domain" description="Cytochrome c-type biogenesis protein H TPR" evidence="6">
    <location>
        <begin position="146"/>
        <end position="260"/>
    </location>
</feature>
<dbReference type="PANTHER" id="PTHR47870">
    <property type="entry name" value="CYTOCHROME C-TYPE BIOGENESIS PROTEIN CCMH"/>
    <property type="match status" value="1"/>
</dbReference>
<reference evidence="7 8" key="1">
    <citation type="submission" date="2016-02" db="EMBL/GenBank/DDBJ databases">
        <authorList>
            <person name="Wen L."/>
            <person name="He K."/>
            <person name="Yang H."/>
        </authorList>
    </citation>
    <scope>NUCLEOTIDE SEQUENCE [LARGE SCALE GENOMIC DNA]</scope>
    <source>
        <strain evidence="7">ShG14-8</strain>
    </source>
</reference>
<dbReference type="Proteomes" id="UP000070578">
    <property type="component" value="Unassembled WGS sequence"/>
</dbReference>
<comment type="caution">
    <text evidence="7">The sequence shown here is derived from an EMBL/GenBank/DDBJ whole genome shotgun (WGS) entry which is preliminary data.</text>
</comment>
<evidence type="ECO:0000256" key="1">
    <source>
        <dbReference type="ARBA" id="ARBA00004196"/>
    </source>
</evidence>